<evidence type="ECO:0000313" key="1">
    <source>
        <dbReference type="EMBL" id="GFO11608.1"/>
    </source>
</evidence>
<dbReference type="Proteomes" id="UP000735302">
    <property type="component" value="Unassembled WGS sequence"/>
</dbReference>
<evidence type="ECO:0000313" key="2">
    <source>
        <dbReference type="Proteomes" id="UP000735302"/>
    </source>
</evidence>
<proteinExistence type="predicted"/>
<keyword evidence="2" id="KW-1185">Reference proteome</keyword>
<dbReference type="EMBL" id="BLXT01004325">
    <property type="protein sequence ID" value="GFO11608.1"/>
    <property type="molecule type" value="Genomic_DNA"/>
</dbReference>
<protein>
    <submittedName>
        <fullName evidence="1">Uncharacterized protein</fullName>
    </submittedName>
</protein>
<reference evidence="1 2" key="1">
    <citation type="journal article" date="2021" name="Elife">
        <title>Chloroplast acquisition without the gene transfer in kleptoplastic sea slugs, Plakobranchus ocellatus.</title>
        <authorList>
            <person name="Maeda T."/>
            <person name="Takahashi S."/>
            <person name="Yoshida T."/>
            <person name="Shimamura S."/>
            <person name="Takaki Y."/>
            <person name="Nagai Y."/>
            <person name="Toyoda A."/>
            <person name="Suzuki Y."/>
            <person name="Arimoto A."/>
            <person name="Ishii H."/>
            <person name="Satoh N."/>
            <person name="Nishiyama T."/>
            <person name="Hasebe M."/>
            <person name="Maruyama T."/>
            <person name="Minagawa J."/>
            <person name="Obokata J."/>
            <person name="Shigenobu S."/>
        </authorList>
    </citation>
    <scope>NUCLEOTIDE SEQUENCE [LARGE SCALE GENOMIC DNA]</scope>
</reference>
<accession>A0AAV4AYN5</accession>
<name>A0AAV4AYN5_9GAST</name>
<organism evidence="1 2">
    <name type="scientific">Plakobranchus ocellatus</name>
    <dbReference type="NCBI Taxonomy" id="259542"/>
    <lineage>
        <taxon>Eukaryota</taxon>
        <taxon>Metazoa</taxon>
        <taxon>Spiralia</taxon>
        <taxon>Lophotrochozoa</taxon>
        <taxon>Mollusca</taxon>
        <taxon>Gastropoda</taxon>
        <taxon>Heterobranchia</taxon>
        <taxon>Euthyneura</taxon>
        <taxon>Panpulmonata</taxon>
        <taxon>Sacoglossa</taxon>
        <taxon>Placobranchoidea</taxon>
        <taxon>Plakobranchidae</taxon>
        <taxon>Plakobranchus</taxon>
    </lineage>
</organism>
<gene>
    <name evidence="1" type="ORF">PoB_003811300</name>
</gene>
<sequence>MQPTLKAQSHQLLAKFDTIEVRDGCPGPQYTGKNTLAVSCLHIVSSTDFLYKVEKKGGGVRFGGVRFNSPRADEFCKSEKVASPDTKRVHNQHLQVHNFFRNPWNPYPSPESDSVEEVNPLE</sequence>
<dbReference type="AlphaFoldDB" id="A0AAV4AYN5"/>
<comment type="caution">
    <text evidence="1">The sequence shown here is derived from an EMBL/GenBank/DDBJ whole genome shotgun (WGS) entry which is preliminary data.</text>
</comment>